<evidence type="ECO:0000313" key="3">
    <source>
        <dbReference type="EMBL" id="CAB4925151.1"/>
    </source>
</evidence>
<dbReference type="PANTHER" id="PTHR30535">
    <property type="entry name" value="VITAMIN B12-BINDING PROTEIN"/>
    <property type="match status" value="1"/>
</dbReference>
<organism evidence="3">
    <name type="scientific">freshwater metagenome</name>
    <dbReference type="NCBI Taxonomy" id="449393"/>
    <lineage>
        <taxon>unclassified sequences</taxon>
        <taxon>metagenomes</taxon>
        <taxon>ecological metagenomes</taxon>
    </lineage>
</organism>
<protein>
    <submittedName>
        <fullName evidence="3">Unannotated protein</fullName>
    </submittedName>
</protein>
<keyword evidence="1" id="KW-0732">Signal</keyword>
<dbReference type="InterPro" id="IPR054828">
    <property type="entry name" value="Vit_B12_bind_prot"/>
</dbReference>
<evidence type="ECO:0000256" key="1">
    <source>
        <dbReference type="ARBA" id="ARBA00022729"/>
    </source>
</evidence>
<sequence length="305" mass="32743">MFKARFQSPAIAMVAIVFASLLASPAQAATTKYPLTISSGGFTTKLAKEPKRIISLSPSATEIFFSIGADKQVLLVDSLSNYPKRAPISEISAFEPNVEAIVGKKPDLVLLSVDAMKSAEIRKALTKLKVPVLMEKAPVTLADVYAEINVLGKVTNKQSQATALSTKMAKDIKSILASAKKSKGVRIFHELDDMYYSVTSDTFIGRVYKDFGVTNVADAAAGADSYGYPQLSAEYLLTSDPQAIFLSDAQYGVTTQSVAQRAGWSQISAVKNGNVFALAADVPSRWGPRLVDFYRAIAKALAKIS</sequence>
<proteinExistence type="predicted"/>
<dbReference type="InterPro" id="IPR050902">
    <property type="entry name" value="ABC_Transporter_SBP"/>
</dbReference>
<dbReference type="AlphaFoldDB" id="A0A6J7I385"/>
<accession>A0A6J7I385</accession>
<feature type="domain" description="Fe/B12 periplasmic-binding" evidence="2">
    <location>
        <begin position="52"/>
        <end position="305"/>
    </location>
</feature>
<dbReference type="PROSITE" id="PS50983">
    <property type="entry name" value="FE_B12_PBP"/>
    <property type="match status" value="1"/>
</dbReference>
<dbReference type="Gene3D" id="3.40.50.1980">
    <property type="entry name" value="Nitrogenase molybdenum iron protein domain"/>
    <property type="match status" value="2"/>
</dbReference>
<name>A0A6J7I385_9ZZZZ</name>
<dbReference type="Pfam" id="PF01497">
    <property type="entry name" value="Peripla_BP_2"/>
    <property type="match status" value="1"/>
</dbReference>
<reference evidence="3" key="1">
    <citation type="submission" date="2020-05" db="EMBL/GenBank/DDBJ databases">
        <authorList>
            <person name="Chiriac C."/>
            <person name="Salcher M."/>
            <person name="Ghai R."/>
            <person name="Kavagutti S V."/>
        </authorList>
    </citation>
    <scope>NUCLEOTIDE SEQUENCE</scope>
</reference>
<dbReference type="GO" id="GO:0071281">
    <property type="term" value="P:cellular response to iron ion"/>
    <property type="evidence" value="ECO:0007669"/>
    <property type="project" value="TreeGrafter"/>
</dbReference>
<dbReference type="InterPro" id="IPR002491">
    <property type="entry name" value="ABC_transptr_periplasmic_BD"/>
</dbReference>
<gene>
    <name evidence="3" type="ORF">UFOPK3614_01082</name>
</gene>
<dbReference type="SUPFAM" id="SSF53807">
    <property type="entry name" value="Helical backbone' metal receptor"/>
    <property type="match status" value="1"/>
</dbReference>
<dbReference type="PANTHER" id="PTHR30535:SF34">
    <property type="entry name" value="MOLYBDATE-BINDING PROTEIN MOLA"/>
    <property type="match status" value="1"/>
</dbReference>
<evidence type="ECO:0000259" key="2">
    <source>
        <dbReference type="PROSITE" id="PS50983"/>
    </source>
</evidence>
<dbReference type="EMBL" id="CAFBMS010000083">
    <property type="protein sequence ID" value="CAB4925151.1"/>
    <property type="molecule type" value="Genomic_DNA"/>
</dbReference>
<dbReference type="NCBIfam" id="NF038402">
    <property type="entry name" value="TroA_like"/>
    <property type="match status" value="1"/>
</dbReference>